<reference evidence="4" key="1">
    <citation type="journal article" date="2019" name="Int. J. Syst. Evol. Microbiol.">
        <title>The Global Catalogue of Microorganisms (GCM) 10K type strain sequencing project: providing services to taxonomists for standard genome sequencing and annotation.</title>
        <authorList>
            <consortium name="The Broad Institute Genomics Platform"/>
            <consortium name="The Broad Institute Genome Sequencing Center for Infectious Disease"/>
            <person name="Wu L."/>
            <person name="Ma J."/>
        </authorList>
    </citation>
    <scope>NUCLEOTIDE SEQUENCE [LARGE SCALE GENOMIC DNA]</scope>
    <source>
        <strain evidence="4">JCM 14309</strain>
    </source>
</reference>
<dbReference type="InterPro" id="IPR025559">
    <property type="entry name" value="Eis_dom"/>
</dbReference>
<name>A0ABP6LS06_9MICC</name>
<dbReference type="EMBL" id="BAAAVT010000004">
    <property type="protein sequence ID" value="GAA3055925.1"/>
    <property type="molecule type" value="Genomic_DNA"/>
</dbReference>
<comment type="caution">
    <text evidence="3">The sequence shown here is derived from an EMBL/GenBank/DDBJ whole genome shotgun (WGS) entry which is preliminary data.</text>
</comment>
<dbReference type="PANTHER" id="PTHR37817:SF1">
    <property type="entry name" value="N-ACETYLTRANSFERASE EIS"/>
    <property type="match status" value="1"/>
</dbReference>
<dbReference type="PANTHER" id="PTHR37817">
    <property type="entry name" value="N-ACETYLTRANSFERASE EIS"/>
    <property type="match status" value="1"/>
</dbReference>
<dbReference type="InterPro" id="IPR051554">
    <property type="entry name" value="Acetyltransferase_Eis"/>
</dbReference>
<evidence type="ECO:0000259" key="1">
    <source>
        <dbReference type="Pfam" id="PF13530"/>
    </source>
</evidence>
<keyword evidence="4" id="KW-1185">Reference proteome</keyword>
<dbReference type="Proteomes" id="UP001500236">
    <property type="component" value="Unassembled WGS sequence"/>
</dbReference>
<evidence type="ECO:0000313" key="4">
    <source>
        <dbReference type="Proteomes" id="UP001500236"/>
    </source>
</evidence>
<protein>
    <submittedName>
        <fullName evidence="3">GNAT family N-acetyltransferase</fullName>
    </submittedName>
</protein>
<evidence type="ECO:0000313" key="3">
    <source>
        <dbReference type="EMBL" id="GAA3055925.1"/>
    </source>
</evidence>
<evidence type="ECO:0000259" key="2">
    <source>
        <dbReference type="Pfam" id="PF17668"/>
    </source>
</evidence>
<feature type="domain" description="Eis-like acetyltransferase" evidence="2">
    <location>
        <begin position="237"/>
        <end position="332"/>
    </location>
</feature>
<dbReference type="RefSeq" id="WP_344685434.1">
    <property type="nucleotide sequence ID" value="NZ_BAAAVT010000004.1"/>
</dbReference>
<dbReference type="Gene3D" id="3.40.630.30">
    <property type="match status" value="2"/>
</dbReference>
<dbReference type="SUPFAM" id="SSF55718">
    <property type="entry name" value="SCP-like"/>
    <property type="match status" value="1"/>
</dbReference>
<dbReference type="Gene3D" id="3.30.1050.10">
    <property type="entry name" value="SCP2 sterol-binding domain"/>
    <property type="match status" value="1"/>
</dbReference>
<dbReference type="SUPFAM" id="SSF55729">
    <property type="entry name" value="Acyl-CoA N-acyltransferases (Nat)"/>
    <property type="match status" value="1"/>
</dbReference>
<sequence>MPRPPAVAPLADGLRVETFPIEPDASSDGRAAAFTRSVAQGFYEGWLSSANVERWQEAFVEDGQVLTGVYVDPGHAALEPWGGALERLGHGPEHPVGTFVEWDKTLNLGEELLPARLISGVTVNPGFRRRGILSHMMTARLAAAVDDGLPVAALTVSEGGIYGRFGFGAATREQRIRLNTTPAGDGFALRSAPTGTVLPVDPTRLGDVLAEVFAVQHARERGSVGRHAAYRNYATARWSRDDAASWDRAVRGIVHVREDGEIGGCAVFRFSGWDSEPPTMEVMDMVSRDATSRVELWRHLAEMDLVRRVTFSRAPLEDPLSHALVNPRAREVVGETDVLWVRVLDVAQCLQARDWGADGQMLLQVEDRLGIVDGAYRVEVHEGSARVEALVGEPSPSDVGHRLPVVTLDAETLGSLLLGDVSVRALHAVGRLAVDGGATEKQELLARLSASWDLPAAPHCATHF</sequence>
<dbReference type="Pfam" id="PF13527">
    <property type="entry name" value="Acetyltransf_9"/>
    <property type="match status" value="1"/>
</dbReference>
<proteinExistence type="predicted"/>
<dbReference type="Pfam" id="PF13530">
    <property type="entry name" value="SCP2_2"/>
    <property type="match status" value="1"/>
</dbReference>
<dbReference type="Pfam" id="PF17668">
    <property type="entry name" value="Acetyltransf_17"/>
    <property type="match status" value="1"/>
</dbReference>
<organism evidence="3 4">
    <name type="scientific">Nesterenkonia aethiopica</name>
    <dbReference type="NCBI Taxonomy" id="269144"/>
    <lineage>
        <taxon>Bacteria</taxon>
        <taxon>Bacillati</taxon>
        <taxon>Actinomycetota</taxon>
        <taxon>Actinomycetes</taxon>
        <taxon>Micrococcales</taxon>
        <taxon>Micrococcaceae</taxon>
        <taxon>Nesterenkonia</taxon>
    </lineage>
</organism>
<accession>A0ABP6LS06</accession>
<gene>
    <name evidence="3" type="ORF">GCM10010529_07320</name>
</gene>
<dbReference type="InterPro" id="IPR036527">
    <property type="entry name" value="SCP2_sterol-bd_dom_sf"/>
</dbReference>
<dbReference type="InterPro" id="IPR041380">
    <property type="entry name" value="Acetyltransf_17"/>
</dbReference>
<dbReference type="InterPro" id="IPR016181">
    <property type="entry name" value="Acyl_CoA_acyltransferase"/>
</dbReference>
<feature type="domain" description="Enhanced intracellular survival protein" evidence="1">
    <location>
        <begin position="346"/>
        <end position="460"/>
    </location>
</feature>